<dbReference type="InterPro" id="IPR001431">
    <property type="entry name" value="Pept_M16_Zn_BS"/>
</dbReference>
<keyword evidence="7" id="KW-0482">Metalloprotease</keyword>
<keyword evidence="3" id="KW-0645">Protease</keyword>
<sequence length="956" mass="110699">MTYKLLKDSDSAGYLFEHAAGDPFGLRIYTLKNGLKVFISTNLEKPRIKSRIIVRTGSVNDPADSTGMAHYLEHMMFKGTPSIGALDWEKERVLLQDLEDLYEEYCAAPGEQERKDLLKKIDDLSVQLSSLALPGELDRIFTHIGARYTNAHTGFEETVYNNDIPAGELERWLTIEKERFFNPVFRFFPTELEVVYEEFNQEQDDDFQKVSNLLMSSLFPNHPYGSRTILGTGEHLRRPSLKKLKEYYKQWYIPSNMAIALSGDLDIEASIREIDRIWGDIPAGELPVHEPVVEEPLKGPVRKSTYGPDAAFSTVGFRFDGAGSEDDLYLTLIDMMLNNSQAGLFDLKLVQNQKLLEAGTSYLSCRDYSWFIMYGLPRHNQSLDHVAVLLLEQIETLRQGDFEDWMIDSVANYFEISRTQDLESNMVVDSYADAFISGTSWDDYLNKIEKIRAVTKENLVNFVKSRFSDNFILIQKKKGKGKASELMEKPEFSPLKIRHGIESEYFSKIKQEKTRRLKPEFVNFEEAIVRRKTIQGLTINCIGNQSNDLFEFQYIFEIGRNHSKKLALAASYLNYIGTSLYSPSSLQQECFRLGLEMGINTDSSRTYIYLYGRDRYFDKGIDLLEHLLSKAKADKKSYKKFIKGILQKRRDAKLSKRTILNGAMYAWGRYGKDSPFTDILSARELSSISPDELTSLIRELYRFKHSVFYYGPRSCRNIETIVEQRHRIKNLPEPNPAEKVYAEQESDRNRVYFVDYDMAQAEVLLISKQKQFQEELMAMAYVFNEFYGSGMNSIVFQEIREARGLAYSAYSAYTTPGRRDKSHYIHAFIGTQVHKLEEALSAMFGLMNDIPDAEISFEAARESILKNLETERILNNDLFWTYLENNDMGIHRDYREDIYNRIKKMTFDEVKDFFSNNIKGKKFTVLVIGNRKEIDFNSLRNYGEVTELKLKDIFNY</sequence>
<gene>
    <name evidence="11" type="ORF">HNR50_004156</name>
</gene>
<comment type="cofactor">
    <cofactor evidence="1">
        <name>Zn(2+)</name>
        <dbReference type="ChEBI" id="CHEBI:29105"/>
    </cofactor>
</comment>
<dbReference type="PROSITE" id="PS00143">
    <property type="entry name" value="INSULINASE"/>
    <property type="match status" value="1"/>
</dbReference>
<evidence type="ECO:0000256" key="5">
    <source>
        <dbReference type="ARBA" id="ARBA00022801"/>
    </source>
</evidence>
<evidence type="ECO:0000256" key="2">
    <source>
        <dbReference type="ARBA" id="ARBA00007261"/>
    </source>
</evidence>
<dbReference type="Proteomes" id="UP000587760">
    <property type="component" value="Unassembled WGS sequence"/>
</dbReference>
<evidence type="ECO:0000256" key="4">
    <source>
        <dbReference type="ARBA" id="ARBA00022723"/>
    </source>
</evidence>
<dbReference type="AlphaFoldDB" id="A0A841RGX7"/>
<keyword evidence="4" id="KW-0479">Metal-binding</keyword>
<evidence type="ECO:0000259" key="9">
    <source>
        <dbReference type="Pfam" id="PF00675"/>
    </source>
</evidence>
<evidence type="ECO:0000256" key="1">
    <source>
        <dbReference type="ARBA" id="ARBA00001947"/>
    </source>
</evidence>
<dbReference type="EMBL" id="JACHGJ010000012">
    <property type="protein sequence ID" value="MBB6482457.1"/>
    <property type="molecule type" value="Genomic_DNA"/>
</dbReference>
<dbReference type="Pfam" id="PF05193">
    <property type="entry name" value="Peptidase_M16_C"/>
    <property type="match status" value="2"/>
</dbReference>
<dbReference type="InterPro" id="IPR007863">
    <property type="entry name" value="Peptidase_M16_C"/>
</dbReference>
<keyword evidence="5" id="KW-0378">Hydrolase</keyword>
<dbReference type="InterPro" id="IPR050626">
    <property type="entry name" value="Peptidase_M16"/>
</dbReference>
<evidence type="ECO:0000313" key="11">
    <source>
        <dbReference type="EMBL" id="MBB6482457.1"/>
    </source>
</evidence>
<dbReference type="InterPro" id="IPR011249">
    <property type="entry name" value="Metalloenz_LuxS/M16"/>
</dbReference>
<keyword evidence="6" id="KW-0862">Zinc</keyword>
<dbReference type="RefSeq" id="WP_184748695.1">
    <property type="nucleotide sequence ID" value="NZ_JACHGJ010000012.1"/>
</dbReference>
<dbReference type="PANTHER" id="PTHR43690:SF17">
    <property type="entry name" value="PROTEIN YHJJ"/>
    <property type="match status" value="1"/>
</dbReference>
<reference evidence="11 12" key="1">
    <citation type="submission" date="2020-08" db="EMBL/GenBank/DDBJ databases">
        <title>Genomic Encyclopedia of Type Strains, Phase IV (KMG-IV): sequencing the most valuable type-strain genomes for metagenomic binning, comparative biology and taxonomic classification.</title>
        <authorList>
            <person name="Goeker M."/>
        </authorList>
    </citation>
    <scope>NUCLEOTIDE SEQUENCE [LARGE SCALE GENOMIC DNA]</scope>
    <source>
        <strain evidence="11 12">DSM 2461</strain>
    </source>
</reference>
<dbReference type="Gene3D" id="3.30.830.10">
    <property type="entry name" value="Metalloenzyme, LuxS/M16 peptidase-like"/>
    <property type="match status" value="4"/>
</dbReference>
<evidence type="ECO:0000256" key="8">
    <source>
        <dbReference type="RuleBase" id="RU004447"/>
    </source>
</evidence>
<comment type="similarity">
    <text evidence="2 8">Belongs to the peptidase M16 family.</text>
</comment>
<dbReference type="GO" id="GO:0046872">
    <property type="term" value="F:metal ion binding"/>
    <property type="evidence" value="ECO:0007669"/>
    <property type="project" value="UniProtKB-KW"/>
</dbReference>
<feature type="domain" description="Peptidase M16 C-terminal" evidence="10">
    <location>
        <begin position="689"/>
        <end position="850"/>
    </location>
</feature>
<evidence type="ECO:0000313" key="12">
    <source>
        <dbReference type="Proteomes" id="UP000587760"/>
    </source>
</evidence>
<dbReference type="Pfam" id="PF00675">
    <property type="entry name" value="Peptidase_M16"/>
    <property type="match status" value="1"/>
</dbReference>
<organism evidence="11 12">
    <name type="scientific">Spirochaeta isovalerica</name>
    <dbReference type="NCBI Taxonomy" id="150"/>
    <lineage>
        <taxon>Bacteria</taxon>
        <taxon>Pseudomonadati</taxon>
        <taxon>Spirochaetota</taxon>
        <taxon>Spirochaetia</taxon>
        <taxon>Spirochaetales</taxon>
        <taxon>Spirochaetaceae</taxon>
        <taxon>Spirochaeta</taxon>
    </lineage>
</organism>
<protein>
    <submittedName>
        <fullName evidence="11">Putative Zn-dependent peptidase</fullName>
    </submittedName>
</protein>
<proteinExistence type="inferred from homology"/>
<comment type="caution">
    <text evidence="11">The sequence shown here is derived from an EMBL/GenBank/DDBJ whole genome shotgun (WGS) entry which is preliminary data.</text>
</comment>
<name>A0A841RGX7_9SPIO</name>
<evidence type="ECO:0000256" key="3">
    <source>
        <dbReference type="ARBA" id="ARBA00022670"/>
    </source>
</evidence>
<dbReference type="GO" id="GO:0006508">
    <property type="term" value="P:proteolysis"/>
    <property type="evidence" value="ECO:0007669"/>
    <property type="project" value="UniProtKB-KW"/>
</dbReference>
<accession>A0A841RGX7</accession>
<evidence type="ECO:0000256" key="6">
    <source>
        <dbReference type="ARBA" id="ARBA00022833"/>
    </source>
</evidence>
<feature type="domain" description="Peptidase M16 C-terminal" evidence="10">
    <location>
        <begin position="241"/>
        <end position="409"/>
    </location>
</feature>
<dbReference type="PANTHER" id="PTHR43690">
    <property type="entry name" value="NARDILYSIN"/>
    <property type="match status" value="1"/>
</dbReference>
<dbReference type="InterPro" id="IPR011765">
    <property type="entry name" value="Pept_M16_N"/>
</dbReference>
<evidence type="ECO:0000256" key="7">
    <source>
        <dbReference type="ARBA" id="ARBA00023049"/>
    </source>
</evidence>
<dbReference type="GO" id="GO:0004222">
    <property type="term" value="F:metalloendopeptidase activity"/>
    <property type="evidence" value="ECO:0007669"/>
    <property type="project" value="InterPro"/>
</dbReference>
<feature type="domain" description="Peptidase M16 N-terminal" evidence="9">
    <location>
        <begin position="41"/>
        <end position="81"/>
    </location>
</feature>
<keyword evidence="12" id="KW-1185">Reference proteome</keyword>
<evidence type="ECO:0000259" key="10">
    <source>
        <dbReference type="Pfam" id="PF05193"/>
    </source>
</evidence>
<dbReference type="SUPFAM" id="SSF63411">
    <property type="entry name" value="LuxS/MPP-like metallohydrolase"/>
    <property type="match status" value="4"/>
</dbReference>